<evidence type="ECO:0000259" key="2">
    <source>
        <dbReference type="Pfam" id="PF01926"/>
    </source>
</evidence>
<dbReference type="EMBL" id="JAGFBS010000009">
    <property type="protein sequence ID" value="KAG6377582.1"/>
    <property type="molecule type" value="Genomic_DNA"/>
</dbReference>
<feature type="compositionally biased region" description="Polar residues" evidence="1">
    <location>
        <begin position="151"/>
        <end position="163"/>
    </location>
</feature>
<dbReference type="PROSITE" id="PS00675">
    <property type="entry name" value="SIGMA54_INTERACT_1"/>
    <property type="match status" value="1"/>
</dbReference>
<proteinExistence type="predicted"/>
<dbReference type="Proteomes" id="UP000683000">
    <property type="component" value="Unassembled WGS sequence"/>
</dbReference>
<feature type="region of interest" description="Disordered" evidence="1">
    <location>
        <begin position="115"/>
        <end position="163"/>
    </location>
</feature>
<gene>
    <name evidence="3" type="ORF">JVT61DRAFT_15400</name>
</gene>
<reference evidence="3" key="1">
    <citation type="submission" date="2021-03" db="EMBL/GenBank/DDBJ databases">
        <title>Evolutionary innovations through gain and loss of genes in the ectomycorrhizal Boletales.</title>
        <authorList>
            <person name="Wu G."/>
            <person name="Miyauchi S."/>
            <person name="Morin E."/>
            <person name="Yang Z.-L."/>
            <person name="Xu J."/>
            <person name="Martin F.M."/>
        </authorList>
    </citation>
    <scope>NUCLEOTIDE SEQUENCE</scope>
    <source>
        <strain evidence="3">BR01</strain>
    </source>
</reference>
<feature type="domain" description="G" evidence="2">
    <location>
        <begin position="193"/>
        <end position="296"/>
    </location>
</feature>
<dbReference type="InterPro" id="IPR025662">
    <property type="entry name" value="Sigma_54_int_dom_ATP-bd_1"/>
</dbReference>
<name>A0A8I2YUE1_9AGAM</name>
<dbReference type="AlphaFoldDB" id="A0A8I2YUE1"/>
<keyword evidence="4" id="KW-1185">Reference proteome</keyword>
<dbReference type="InterPro" id="IPR027417">
    <property type="entry name" value="P-loop_NTPase"/>
</dbReference>
<dbReference type="GO" id="GO:0005525">
    <property type="term" value="F:GTP binding"/>
    <property type="evidence" value="ECO:0007669"/>
    <property type="project" value="InterPro"/>
</dbReference>
<feature type="compositionally biased region" description="Polar residues" evidence="1">
    <location>
        <begin position="84"/>
        <end position="100"/>
    </location>
</feature>
<organism evidence="3 4">
    <name type="scientific">Boletus reticuloceps</name>
    <dbReference type="NCBI Taxonomy" id="495285"/>
    <lineage>
        <taxon>Eukaryota</taxon>
        <taxon>Fungi</taxon>
        <taxon>Dikarya</taxon>
        <taxon>Basidiomycota</taxon>
        <taxon>Agaricomycotina</taxon>
        <taxon>Agaricomycetes</taxon>
        <taxon>Agaricomycetidae</taxon>
        <taxon>Boletales</taxon>
        <taxon>Boletineae</taxon>
        <taxon>Boletaceae</taxon>
        <taxon>Boletoideae</taxon>
        <taxon>Boletus</taxon>
    </lineage>
</organism>
<evidence type="ECO:0000256" key="1">
    <source>
        <dbReference type="SAM" id="MobiDB-lite"/>
    </source>
</evidence>
<evidence type="ECO:0000313" key="4">
    <source>
        <dbReference type="Proteomes" id="UP000683000"/>
    </source>
</evidence>
<dbReference type="Pfam" id="PF01926">
    <property type="entry name" value="MMR_HSR1"/>
    <property type="match status" value="1"/>
</dbReference>
<feature type="region of interest" description="Disordered" evidence="1">
    <location>
        <begin position="28"/>
        <end position="51"/>
    </location>
</feature>
<dbReference type="OrthoDB" id="2688253at2759"/>
<dbReference type="CDD" id="cd00882">
    <property type="entry name" value="Ras_like_GTPase"/>
    <property type="match status" value="1"/>
</dbReference>
<feature type="region of interest" description="Disordered" evidence="1">
    <location>
        <begin position="82"/>
        <end position="102"/>
    </location>
</feature>
<sequence length="581" mass="63996">MENITTEFYTEPGKEGTEQVSRHEFRIAPGSGSSACSEPPHLSTINPDPVDGNLGEDFVHVNARTDFLDTQGNPQHDLSVAPDTEQNGFARSDSPHSTSKFAPVVEQGKEDLTGLYTENTTPHGSCGPQLENRDQHLSGTSPDTEFPDKNINATTQYDSPTVQGNEQNLARFDPSRSATKPTPVGNPREQTNIVIFGETGVGKSSIINLIADRELADTSNDTLGCTFQHKRHSVMLGDMSCSLWDTAGLDEGTEGTVPAEIAENNLRGLMRELGQSGGIHLIIYCIRASRLTKALKRNYDLFYVTVCRKKVPVALVVTGLEHQIGEMETWWATNEAALQRFGMRFDAHACVTTLNVGDPTIRQRRSHSQKLLCELVVKYSELPPWKVDASLISWVLPMFRMASPRNTAAIRKVIVYGSFIDSGKTVVLHNDTEQIGDRQYAFIQVNKHTTPHTPSPRMTEDTGNLSAGMLVFYSSPLVNHCMSSADVGALKRFYAEGGQLCPVIVVQQGCHDENVTAYWSEFTSRHGIQAHFTSLPSTPDDAREALNVLIEDLYVEPAEVKGPGRIKKIMDAGNRPTYGMF</sequence>
<feature type="region of interest" description="Disordered" evidence="1">
    <location>
        <begin position="1"/>
        <end position="20"/>
    </location>
</feature>
<comment type="caution">
    <text evidence="3">The sequence shown here is derived from an EMBL/GenBank/DDBJ whole genome shotgun (WGS) entry which is preliminary data.</text>
</comment>
<dbReference type="InterPro" id="IPR006073">
    <property type="entry name" value="GTP-bd"/>
</dbReference>
<dbReference type="SUPFAM" id="SSF52540">
    <property type="entry name" value="P-loop containing nucleoside triphosphate hydrolases"/>
    <property type="match status" value="1"/>
</dbReference>
<dbReference type="Gene3D" id="3.40.50.300">
    <property type="entry name" value="P-loop containing nucleotide triphosphate hydrolases"/>
    <property type="match status" value="1"/>
</dbReference>
<accession>A0A8I2YUE1</accession>
<evidence type="ECO:0000313" key="3">
    <source>
        <dbReference type="EMBL" id="KAG6377582.1"/>
    </source>
</evidence>
<protein>
    <recommendedName>
        <fullName evidence="2">G domain-containing protein</fullName>
    </recommendedName>
</protein>